<accession>A0ABW3HSH5</accession>
<keyword evidence="3" id="KW-1185">Reference proteome</keyword>
<dbReference type="EMBL" id="JBHTJZ010000021">
    <property type="protein sequence ID" value="MFD0960498.1"/>
    <property type="molecule type" value="Genomic_DNA"/>
</dbReference>
<evidence type="ECO:0000313" key="2">
    <source>
        <dbReference type="EMBL" id="MFD0960498.1"/>
    </source>
</evidence>
<dbReference type="RefSeq" id="WP_377565007.1">
    <property type="nucleotide sequence ID" value="NZ_JBHTJZ010000021.1"/>
</dbReference>
<keyword evidence="1" id="KW-1133">Transmembrane helix</keyword>
<comment type="caution">
    <text evidence="2">The sequence shown here is derived from an EMBL/GenBank/DDBJ whole genome shotgun (WGS) entry which is preliminary data.</text>
</comment>
<keyword evidence="1" id="KW-0812">Transmembrane</keyword>
<protein>
    <recommendedName>
        <fullName evidence="4">DUF4340 domain-containing protein</fullName>
    </recommendedName>
</protein>
<gene>
    <name evidence="2" type="ORF">ACFQ2I_13980</name>
</gene>
<organism evidence="2 3">
    <name type="scientific">Paenibacillus chungangensis</name>
    <dbReference type="NCBI Taxonomy" id="696535"/>
    <lineage>
        <taxon>Bacteria</taxon>
        <taxon>Bacillati</taxon>
        <taxon>Bacillota</taxon>
        <taxon>Bacilli</taxon>
        <taxon>Bacillales</taxon>
        <taxon>Paenibacillaceae</taxon>
        <taxon>Paenibacillus</taxon>
    </lineage>
</organism>
<evidence type="ECO:0000256" key="1">
    <source>
        <dbReference type="SAM" id="Phobius"/>
    </source>
</evidence>
<evidence type="ECO:0008006" key="4">
    <source>
        <dbReference type="Google" id="ProtNLM"/>
    </source>
</evidence>
<proteinExistence type="predicted"/>
<sequence>MVNLKRHAALPLGLIGLAIVVGLLIHLYQLRGDGTLVLDDIRGDRAAIEDVTISGVVKDGYHETAFRMEEGTMHTRTTLYDYPMRVRSNMLAASKEEYPVVIGSGEYDAENAFYDGMGRYRIVRKNYNRNRSEMYRSYAIIETGLRYTGDKIPSTNRHEYGLAAIGDRLFFVPVTTSEYKGESGIYEVRSFQRYPNVRLKGEENDVRLLTPIALEEGKVEVLGLESVGGKLVLLLMKEGQLVIQAYDGDTGKRIGELTVRELVSVEAEGMAEHPAERFYPNYEAFSHPEDEMITFRFDIAADNKRAMRVISLSVADGVERVHSQRLNYPGNQDRWKDFNYFIYLHDKLYMLTQVAYDYADIHIPIASHKPRRIVIRVYSSDEELLYEGELKTDMNADELEGILAKEAEVSGYSPSSVKARIVDNIRIQ</sequence>
<evidence type="ECO:0000313" key="3">
    <source>
        <dbReference type="Proteomes" id="UP001596989"/>
    </source>
</evidence>
<reference evidence="3" key="1">
    <citation type="journal article" date="2019" name="Int. J. Syst. Evol. Microbiol.">
        <title>The Global Catalogue of Microorganisms (GCM) 10K type strain sequencing project: providing services to taxonomists for standard genome sequencing and annotation.</title>
        <authorList>
            <consortium name="The Broad Institute Genomics Platform"/>
            <consortium name="The Broad Institute Genome Sequencing Center for Infectious Disease"/>
            <person name="Wu L."/>
            <person name="Ma J."/>
        </authorList>
    </citation>
    <scope>NUCLEOTIDE SEQUENCE [LARGE SCALE GENOMIC DNA]</scope>
    <source>
        <strain evidence="3">CCUG 59129</strain>
    </source>
</reference>
<name>A0ABW3HSH5_9BACL</name>
<dbReference type="Proteomes" id="UP001596989">
    <property type="component" value="Unassembled WGS sequence"/>
</dbReference>
<feature type="transmembrane region" description="Helical" evidence="1">
    <location>
        <begin position="7"/>
        <end position="28"/>
    </location>
</feature>
<keyword evidence="1" id="KW-0472">Membrane</keyword>